<feature type="signal peptide" evidence="1">
    <location>
        <begin position="1"/>
        <end position="27"/>
    </location>
</feature>
<dbReference type="KEGG" id="gce:KYE46_07260"/>
<proteinExistence type="predicted"/>
<evidence type="ECO:0000313" key="3">
    <source>
        <dbReference type="Proteomes" id="UP000825009"/>
    </source>
</evidence>
<gene>
    <name evidence="2" type="ORF">KYE46_07260</name>
</gene>
<keyword evidence="3" id="KW-1185">Reference proteome</keyword>
<dbReference type="GO" id="GO:0016787">
    <property type="term" value="F:hydrolase activity"/>
    <property type="evidence" value="ECO:0007669"/>
    <property type="project" value="UniProtKB-KW"/>
</dbReference>
<name>A0A8F6TYX6_9RHOB</name>
<dbReference type="CDD" id="cd15482">
    <property type="entry name" value="Sialidase_non-viral"/>
    <property type="match status" value="1"/>
</dbReference>
<keyword evidence="2" id="KW-0378">Hydrolase</keyword>
<dbReference type="EMBL" id="CP079194">
    <property type="protein sequence ID" value="QXT41008.1"/>
    <property type="molecule type" value="Genomic_DNA"/>
</dbReference>
<accession>A0A8F6TYX6</accession>
<keyword evidence="1" id="KW-0732">Signal</keyword>
<dbReference type="RefSeq" id="WP_219004537.1">
    <property type="nucleotide sequence ID" value="NZ_CP079194.1"/>
</dbReference>
<evidence type="ECO:0000256" key="1">
    <source>
        <dbReference type="SAM" id="SignalP"/>
    </source>
</evidence>
<reference evidence="2 3" key="1">
    <citation type="submission" date="2021-07" db="EMBL/GenBank/DDBJ databases">
        <title>A novel Jannaschia species isolated from marine dinoflagellate Ceratoperidinium margalefii.</title>
        <authorList>
            <person name="Jiang Y."/>
            <person name="Li Z."/>
        </authorList>
    </citation>
    <scope>NUCLEOTIDE SEQUENCE [LARGE SCALE GENOMIC DNA]</scope>
    <source>
        <strain evidence="2 3">J12C1-MA-4</strain>
    </source>
</reference>
<sequence>MPRFTQRKRLLSAIALIALSGADLALASGHGGAVFSNIVEVPVPVGSGAQDPSLFATESGKILMSWTEPSEDGHAVRIAGWIDERWTAPMTVTASDQLFVNWADIPSVAAFSDSTLAVHWLQDNGRTAYAYDFTVALSDDGGETWGDAQTPHRDGRSVQHGFATLLPVAADQLMAIWLDGRQYGLADFDDESGGNPDEMQLRAAMIGSDGVIGEEMLIDPRACTCCQTSAAVAGDGSILLVYRDRTAEEIRDISIVRYDEGEWSAPMNVHEDGWQISGCPVNGPAIDAEGELVVVAWFTAPDDSPAVYVSFSEDTGVSFGDAFSIGGEDVAGRVDVLMLDDGAALVSWVEWTGDGEALIVCLAESGQGCGATQQVHLNSTTGSINFPRMVSGPSGVYFAWTQPGERGADGQMQADTIMMVLAQR</sequence>
<evidence type="ECO:0000313" key="2">
    <source>
        <dbReference type="EMBL" id="QXT41008.1"/>
    </source>
</evidence>
<dbReference type="AlphaFoldDB" id="A0A8F6TYX6"/>
<organism evidence="2 3">
    <name type="scientific">Gymnodinialimonas ceratoperidinii</name>
    <dbReference type="NCBI Taxonomy" id="2856823"/>
    <lineage>
        <taxon>Bacteria</taxon>
        <taxon>Pseudomonadati</taxon>
        <taxon>Pseudomonadota</taxon>
        <taxon>Alphaproteobacteria</taxon>
        <taxon>Rhodobacterales</taxon>
        <taxon>Paracoccaceae</taxon>
        <taxon>Gymnodinialimonas</taxon>
    </lineage>
</organism>
<feature type="chain" id="PRO_5034097557" evidence="1">
    <location>
        <begin position="28"/>
        <end position="424"/>
    </location>
</feature>
<dbReference type="Proteomes" id="UP000825009">
    <property type="component" value="Chromosome"/>
</dbReference>
<protein>
    <submittedName>
        <fullName evidence="2">Glycoside hydrolase</fullName>
    </submittedName>
</protein>